<dbReference type="Pfam" id="PF02752">
    <property type="entry name" value="Arrestin_C"/>
    <property type="match status" value="1"/>
</dbReference>
<dbReference type="InParanoid" id="A0A0C3GZ69"/>
<gene>
    <name evidence="5" type="ORF">OIDMADRAFT_123732</name>
</gene>
<dbReference type="GO" id="GO:0005886">
    <property type="term" value="C:plasma membrane"/>
    <property type="evidence" value="ECO:0007669"/>
    <property type="project" value="TreeGrafter"/>
</dbReference>
<dbReference type="AlphaFoldDB" id="A0A0C3GZ69"/>
<evidence type="ECO:0000256" key="3">
    <source>
        <dbReference type="SAM" id="MobiDB-lite"/>
    </source>
</evidence>
<proteinExistence type="inferred from homology"/>
<evidence type="ECO:0000256" key="2">
    <source>
        <dbReference type="ARBA" id="ARBA00038766"/>
    </source>
</evidence>
<feature type="compositionally biased region" description="Polar residues" evidence="3">
    <location>
        <begin position="478"/>
        <end position="488"/>
    </location>
</feature>
<dbReference type="GO" id="GO:0030674">
    <property type="term" value="F:protein-macromolecule adaptor activity"/>
    <property type="evidence" value="ECO:0007669"/>
    <property type="project" value="TreeGrafter"/>
</dbReference>
<dbReference type="PANTHER" id="PTHR11188:SF17">
    <property type="entry name" value="FI21816P1"/>
    <property type="match status" value="1"/>
</dbReference>
<evidence type="ECO:0000313" key="6">
    <source>
        <dbReference type="Proteomes" id="UP000054321"/>
    </source>
</evidence>
<protein>
    <recommendedName>
        <fullName evidence="4">Arrestin C-terminal-like domain-containing protein</fullName>
    </recommendedName>
</protein>
<reference evidence="5 6" key="1">
    <citation type="submission" date="2014-04" db="EMBL/GenBank/DDBJ databases">
        <authorList>
            <consortium name="DOE Joint Genome Institute"/>
            <person name="Kuo A."/>
            <person name="Martino E."/>
            <person name="Perotto S."/>
            <person name="Kohler A."/>
            <person name="Nagy L.G."/>
            <person name="Floudas D."/>
            <person name="Copeland A."/>
            <person name="Barry K.W."/>
            <person name="Cichocki N."/>
            <person name="Veneault-Fourrey C."/>
            <person name="LaButti K."/>
            <person name="Lindquist E.A."/>
            <person name="Lipzen A."/>
            <person name="Lundell T."/>
            <person name="Morin E."/>
            <person name="Murat C."/>
            <person name="Sun H."/>
            <person name="Tunlid A."/>
            <person name="Henrissat B."/>
            <person name="Grigoriev I.V."/>
            <person name="Hibbett D.S."/>
            <person name="Martin F."/>
            <person name="Nordberg H.P."/>
            <person name="Cantor M.N."/>
            <person name="Hua S.X."/>
        </authorList>
    </citation>
    <scope>NUCLEOTIDE SEQUENCE [LARGE SCALE GENOMIC DNA]</scope>
    <source>
        <strain evidence="5 6">Zn</strain>
    </source>
</reference>
<sequence>MPSFKPFGGVTGRTSATLFEIRLDSEVIILRGVESEAASQLLKGVVVLCLPAALKVEDVHLRMTGHLKLGWTDQRPTASGLSTHRVDKSIEIFNHLWPPFVSAGGSGSSSKGVMLPSGNYEWPFELVVNGSMAESIEGLADSHITYKLKATVARGKLVYDLHAYKPLRIVRTLDPAALELAHAMTVENIWPNKIEYQLVIPQKAIVFGTSIPLEMRFTSLLKGLKIGQIKCVLFESQEFTLPGTTASSADKYHKHTRAVQAWEFELNDEEHYQDILDENGQDGYYMQKSLPLPKKLSKCLQDAEACGIKIRHRLRATLPVTIFISPNMPLNSDGCLVDQTPHSTQSVDIASHAPPLYGEHILDQLYAGMDQPGLITPAPQSGMNTPFYNHSQTGSSENLASINQPIDLNGVITPAALSSRLQNLDITSRNSSFTRMQQALHSGGNTPHPEAGSSNSPHPAAHGNVLSRRTSEEEEHNSGVSNLTSGQHTPEHIDYSELGDLSKVPSYSTAVRAPIPSTTSPAALPDYEAAVSAPASPNLNLESPVSPDIGNYSDRSRRPPSGLHVTDIEETRRLHLLQRRDGAR</sequence>
<dbReference type="GO" id="GO:0005829">
    <property type="term" value="C:cytosol"/>
    <property type="evidence" value="ECO:0007669"/>
    <property type="project" value="TreeGrafter"/>
</dbReference>
<dbReference type="InterPro" id="IPR050357">
    <property type="entry name" value="Arrestin_domain-protein"/>
</dbReference>
<organism evidence="5 6">
    <name type="scientific">Oidiodendron maius (strain Zn)</name>
    <dbReference type="NCBI Taxonomy" id="913774"/>
    <lineage>
        <taxon>Eukaryota</taxon>
        <taxon>Fungi</taxon>
        <taxon>Dikarya</taxon>
        <taxon>Ascomycota</taxon>
        <taxon>Pezizomycotina</taxon>
        <taxon>Leotiomycetes</taxon>
        <taxon>Leotiomycetes incertae sedis</taxon>
        <taxon>Myxotrichaceae</taxon>
        <taxon>Oidiodendron</taxon>
    </lineage>
</organism>
<dbReference type="EMBL" id="KN832876">
    <property type="protein sequence ID" value="KIN01286.1"/>
    <property type="molecule type" value="Genomic_DNA"/>
</dbReference>
<name>A0A0C3GZ69_OIDMZ</name>
<dbReference type="Proteomes" id="UP000054321">
    <property type="component" value="Unassembled WGS sequence"/>
</dbReference>
<dbReference type="Pfam" id="PF00339">
    <property type="entry name" value="Arrestin_N"/>
    <property type="match status" value="1"/>
</dbReference>
<dbReference type="SMART" id="SM01017">
    <property type="entry name" value="Arrestin_C"/>
    <property type="match status" value="1"/>
</dbReference>
<keyword evidence="6" id="KW-1185">Reference proteome</keyword>
<feature type="domain" description="Arrestin C-terminal-like" evidence="4">
    <location>
        <begin position="190"/>
        <end position="327"/>
    </location>
</feature>
<feature type="region of interest" description="Disordered" evidence="3">
    <location>
        <begin position="534"/>
        <end position="570"/>
    </location>
</feature>
<dbReference type="InterPro" id="IPR014752">
    <property type="entry name" value="Arrestin-like_C"/>
</dbReference>
<dbReference type="GO" id="GO:0070086">
    <property type="term" value="P:ubiquitin-dependent endocytosis"/>
    <property type="evidence" value="ECO:0007669"/>
    <property type="project" value="TreeGrafter"/>
</dbReference>
<feature type="region of interest" description="Disordered" evidence="3">
    <location>
        <begin position="379"/>
        <end position="398"/>
    </location>
</feature>
<dbReference type="HOGENOM" id="CLU_018982_2_0_1"/>
<dbReference type="PANTHER" id="PTHR11188">
    <property type="entry name" value="ARRESTIN DOMAIN CONTAINING PROTEIN"/>
    <property type="match status" value="1"/>
</dbReference>
<evidence type="ECO:0000256" key="1">
    <source>
        <dbReference type="ARBA" id="ARBA00005298"/>
    </source>
</evidence>
<reference evidence="6" key="2">
    <citation type="submission" date="2015-01" db="EMBL/GenBank/DDBJ databases">
        <title>Evolutionary Origins and Diversification of the Mycorrhizal Mutualists.</title>
        <authorList>
            <consortium name="DOE Joint Genome Institute"/>
            <consortium name="Mycorrhizal Genomics Consortium"/>
            <person name="Kohler A."/>
            <person name="Kuo A."/>
            <person name="Nagy L.G."/>
            <person name="Floudas D."/>
            <person name="Copeland A."/>
            <person name="Barry K.W."/>
            <person name="Cichocki N."/>
            <person name="Veneault-Fourrey C."/>
            <person name="LaButti K."/>
            <person name="Lindquist E.A."/>
            <person name="Lipzen A."/>
            <person name="Lundell T."/>
            <person name="Morin E."/>
            <person name="Murat C."/>
            <person name="Riley R."/>
            <person name="Ohm R."/>
            <person name="Sun H."/>
            <person name="Tunlid A."/>
            <person name="Henrissat B."/>
            <person name="Grigoriev I.V."/>
            <person name="Hibbett D.S."/>
            <person name="Martin F."/>
        </authorList>
    </citation>
    <scope>NUCLEOTIDE SEQUENCE [LARGE SCALE GENOMIC DNA]</scope>
    <source>
        <strain evidence="6">Zn</strain>
    </source>
</reference>
<accession>A0A0C3GZ69</accession>
<dbReference type="OrthoDB" id="2333384at2759"/>
<evidence type="ECO:0000259" key="4">
    <source>
        <dbReference type="SMART" id="SM01017"/>
    </source>
</evidence>
<dbReference type="FunCoup" id="A0A0C3GZ69">
    <property type="interactions" value="98"/>
</dbReference>
<comment type="similarity">
    <text evidence="1">Belongs to the arrestin family.</text>
</comment>
<dbReference type="InterPro" id="IPR011022">
    <property type="entry name" value="Arrestin_C-like"/>
</dbReference>
<dbReference type="STRING" id="913774.A0A0C3GZ69"/>
<dbReference type="InterPro" id="IPR011021">
    <property type="entry name" value="Arrestin-like_N"/>
</dbReference>
<feature type="region of interest" description="Disordered" evidence="3">
    <location>
        <begin position="439"/>
        <end position="493"/>
    </location>
</feature>
<dbReference type="GO" id="GO:0031625">
    <property type="term" value="F:ubiquitin protein ligase binding"/>
    <property type="evidence" value="ECO:0007669"/>
    <property type="project" value="TreeGrafter"/>
</dbReference>
<comment type="subunit">
    <text evidence="2">Interacts with hulA.</text>
</comment>
<dbReference type="Gene3D" id="2.60.40.640">
    <property type="match status" value="1"/>
</dbReference>
<evidence type="ECO:0000313" key="5">
    <source>
        <dbReference type="EMBL" id="KIN01286.1"/>
    </source>
</evidence>